<dbReference type="InterPro" id="IPR021842">
    <property type="entry name" value="DUF3435"/>
</dbReference>
<keyword evidence="3" id="KW-1185">Reference proteome</keyword>
<reference evidence="2" key="1">
    <citation type="journal article" date="2021" name="Nat. Commun.">
        <title>Genetic determinants of endophytism in the Arabidopsis root mycobiome.</title>
        <authorList>
            <person name="Mesny F."/>
            <person name="Miyauchi S."/>
            <person name="Thiergart T."/>
            <person name="Pickel B."/>
            <person name="Atanasova L."/>
            <person name="Karlsson M."/>
            <person name="Huettel B."/>
            <person name="Barry K.W."/>
            <person name="Haridas S."/>
            <person name="Chen C."/>
            <person name="Bauer D."/>
            <person name="Andreopoulos W."/>
            <person name="Pangilinan J."/>
            <person name="LaButti K."/>
            <person name="Riley R."/>
            <person name="Lipzen A."/>
            <person name="Clum A."/>
            <person name="Drula E."/>
            <person name="Henrissat B."/>
            <person name="Kohler A."/>
            <person name="Grigoriev I.V."/>
            <person name="Martin F.M."/>
            <person name="Hacquard S."/>
        </authorList>
    </citation>
    <scope>NUCLEOTIDE SEQUENCE</scope>
    <source>
        <strain evidence="2">MPI-CAGE-AT-0021</strain>
    </source>
</reference>
<evidence type="ECO:0000313" key="2">
    <source>
        <dbReference type="EMBL" id="KAH7129659.1"/>
    </source>
</evidence>
<organism evidence="2 3">
    <name type="scientific">Dactylonectria estremocensis</name>
    <dbReference type="NCBI Taxonomy" id="1079267"/>
    <lineage>
        <taxon>Eukaryota</taxon>
        <taxon>Fungi</taxon>
        <taxon>Dikarya</taxon>
        <taxon>Ascomycota</taxon>
        <taxon>Pezizomycotina</taxon>
        <taxon>Sordariomycetes</taxon>
        <taxon>Hypocreomycetidae</taxon>
        <taxon>Hypocreales</taxon>
        <taxon>Nectriaceae</taxon>
        <taxon>Dactylonectria</taxon>
    </lineage>
</organism>
<name>A0A9P9E2V3_9HYPO</name>
<protein>
    <recommendedName>
        <fullName evidence="4">FluG domain-containing protein</fullName>
    </recommendedName>
</protein>
<dbReference type="PANTHER" id="PTHR37535">
    <property type="entry name" value="FLUG DOMAIN PROTEIN"/>
    <property type="match status" value="1"/>
</dbReference>
<dbReference type="PANTHER" id="PTHR37535:SF4">
    <property type="entry name" value="FLUG DOMAIN-CONTAINING PROTEIN"/>
    <property type="match status" value="1"/>
</dbReference>
<feature type="compositionally biased region" description="Basic residues" evidence="1">
    <location>
        <begin position="769"/>
        <end position="778"/>
    </location>
</feature>
<evidence type="ECO:0000313" key="3">
    <source>
        <dbReference type="Proteomes" id="UP000717696"/>
    </source>
</evidence>
<dbReference type="AlphaFoldDB" id="A0A9P9E2V3"/>
<evidence type="ECO:0000256" key="1">
    <source>
        <dbReference type="SAM" id="MobiDB-lite"/>
    </source>
</evidence>
<proteinExistence type="predicted"/>
<comment type="caution">
    <text evidence="2">The sequence shown here is derived from an EMBL/GenBank/DDBJ whole genome shotgun (WGS) entry which is preliminary data.</text>
</comment>
<evidence type="ECO:0008006" key="4">
    <source>
        <dbReference type="Google" id="ProtNLM"/>
    </source>
</evidence>
<sequence>MPANSTNTPSPTSVGGLHENHAAFLKRFAARQAQKRAKQKPTLSVEQHAAHRAQLSNVRFIKPKYSDETEINVSGIFNKWRRYCTDLKVGDWKATIKNLNRQTTQDFFLYVCERYKITSWGSGHEYIRQFQQLYTTVNGQYMDRNDTKEVYKYYRRVLIPRFGHRAPNIDGKPVLNVDNLRVILTFNIAYDTSIFPGERHRVNLAGCYQLLCYTGARPAELVDGERKKPKDGSIEELFGHKVVQSSSSDDGEEQAPPPDEDSKLLQSLLSQETVGRGRPKALCYEDIQMMIVRHPVTGRCMPAMAIKFIHHKGADNKPKPTIFYFTPTRKLLFCAVSSILTLALHDNAFDAPSLTDASVIFRSKPPRFKHCIPLRWKASKLKTPVFRRYREGTLSETEAMLYSKLRDDIGQQSLDSGHEKKWTPRFARRGAGNAANGDAPDSVRDQMMRQDPRFMTFQSAYLNEIANFDIQNAFLEEEKESQLFRLFAHVSLTRDPRATADMVPDEVWANLAPDPEIVELEEQREQLKRGKYRIEGHEDEEEIRKLTNEIRTKRAHRDKQVVKEYREDYFYNRPTWDIERQARGEEEEEYAEPVINVNIPERARLAEILCHQPDDLTEDEIFQRRIEAIKLMVALCDKRETAKRDRIQQMAKTRPPIKTEPIEADTELMPSPNRFPLLMQAGQCPDCMGDERLSLEERTFAYCRPTVMNDHFDDHHLVGRERAEQCGEKIRCEHPKCRDLKFQHMDHFRVHVQRVHGVTLRSGEQVERRRLRKARRRQMVQGKCQLQDRTQE</sequence>
<dbReference type="EMBL" id="JAGMUU010000020">
    <property type="protein sequence ID" value="KAH7129659.1"/>
    <property type="molecule type" value="Genomic_DNA"/>
</dbReference>
<feature type="region of interest" description="Disordered" evidence="1">
    <location>
        <begin position="414"/>
        <end position="444"/>
    </location>
</feature>
<dbReference type="Proteomes" id="UP000717696">
    <property type="component" value="Unassembled WGS sequence"/>
</dbReference>
<dbReference type="Pfam" id="PF11917">
    <property type="entry name" value="DUF3435"/>
    <property type="match status" value="1"/>
</dbReference>
<gene>
    <name evidence="2" type="ORF">B0J13DRAFT_508867</name>
</gene>
<dbReference type="OrthoDB" id="4485682at2759"/>
<feature type="region of interest" description="Disordered" evidence="1">
    <location>
        <begin position="766"/>
        <end position="792"/>
    </location>
</feature>
<accession>A0A9P9E2V3</accession>
<feature type="region of interest" description="Disordered" evidence="1">
    <location>
        <begin position="243"/>
        <end position="262"/>
    </location>
</feature>